<proteinExistence type="predicted"/>
<dbReference type="CDD" id="cd16021">
    <property type="entry name" value="ALP_like"/>
    <property type="match status" value="1"/>
</dbReference>
<dbReference type="InterPro" id="IPR004245">
    <property type="entry name" value="DUF229"/>
</dbReference>
<comment type="caution">
    <text evidence="1">The sequence shown here is derived from an EMBL/GenBank/DDBJ whole genome shotgun (WGS) entry which is preliminary data.</text>
</comment>
<dbReference type="AlphaFoldDB" id="A0AAV3XU36"/>
<dbReference type="PANTHER" id="PTHR10974:SF1">
    <property type="entry name" value="FI08016P-RELATED"/>
    <property type="match status" value="1"/>
</dbReference>
<reference evidence="1 2" key="1">
    <citation type="journal article" date="2021" name="Elife">
        <title>Chloroplast acquisition without the gene transfer in kleptoplastic sea slugs, Plakobranchus ocellatus.</title>
        <authorList>
            <person name="Maeda T."/>
            <person name="Takahashi S."/>
            <person name="Yoshida T."/>
            <person name="Shimamura S."/>
            <person name="Takaki Y."/>
            <person name="Nagai Y."/>
            <person name="Toyoda A."/>
            <person name="Suzuki Y."/>
            <person name="Arimoto A."/>
            <person name="Ishii H."/>
            <person name="Satoh N."/>
            <person name="Nishiyama T."/>
            <person name="Hasebe M."/>
            <person name="Maruyama T."/>
            <person name="Minagawa J."/>
            <person name="Obokata J."/>
            <person name="Shigenobu S."/>
        </authorList>
    </citation>
    <scope>NUCLEOTIDE SEQUENCE [LARGE SCALE GENOMIC DNA]</scope>
</reference>
<dbReference type="InterPro" id="IPR017850">
    <property type="entry name" value="Alkaline_phosphatase_core_sf"/>
</dbReference>
<dbReference type="Pfam" id="PF02995">
    <property type="entry name" value="DUF229"/>
    <property type="match status" value="1"/>
</dbReference>
<evidence type="ECO:0008006" key="3">
    <source>
        <dbReference type="Google" id="ProtNLM"/>
    </source>
</evidence>
<dbReference type="PANTHER" id="PTHR10974">
    <property type="entry name" value="FI08016P-RELATED"/>
    <property type="match status" value="1"/>
</dbReference>
<organism evidence="1 2">
    <name type="scientific">Plakobranchus ocellatus</name>
    <dbReference type="NCBI Taxonomy" id="259542"/>
    <lineage>
        <taxon>Eukaryota</taxon>
        <taxon>Metazoa</taxon>
        <taxon>Spiralia</taxon>
        <taxon>Lophotrochozoa</taxon>
        <taxon>Mollusca</taxon>
        <taxon>Gastropoda</taxon>
        <taxon>Heterobranchia</taxon>
        <taxon>Euthyneura</taxon>
        <taxon>Panpulmonata</taxon>
        <taxon>Sacoglossa</taxon>
        <taxon>Placobranchoidea</taxon>
        <taxon>Plakobranchidae</taxon>
        <taxon>Plakobranchus</taxon>
    </lineage>
</organism>
<dbReference type="GO" id="GO:0005615">
    <property type="term" value="C:extracellular space"/>
    <property type="evidence" value="ECO:0007669"/>
    <property type="project" value="TreeGrafter"/>
</dbReference>
<dbReference type="Gene3D" id="3.40.720.10">
    <property type="entry name" value="Alkaline Phosphatase, subunit A"/>
    <property type="match status" value="1"/>
</dbReference>
<evidence type="ECO:0000313" key="1">
    <source>
        <dbReference type="EMBL" id="GFN73914.1"/>
    </source>
</evidence>
<dbReference type="SUPFAM" id="SSF53649">
    <property type="entry name" value="Alkaline phosphatase-like"/>
    <property type="match status" value="1"/>
</dbReference>
<name>A0AAV3XU36_9GAST</name>
<protein>
    <recommendedName>
        <fullName evidence="3">Sulfatase N-terminal domain-containing protein</fullName>
    </recommendedName>
</protein>
<dbReference type="EMBL" id="BLXT01000055">
    <property type="protein sequence ID" value="GFN73914.1"/>
    <property type="molecule type" value="Genomic_DNA"/>
</dbReference>
<gene>
    <name evidence="1" type="ORF">PoB_000042000</name>
</gene>
<evidence type="ECO:0000313" key="2">
    <source>
        <dbReference type="Proteomes" id="UP000735302"/>
    </source>
</evidence>
<dbReference type="Proteomes" id="UP000735302">
    <property type="component" value="Unassembled WGS sequence"/>
</dbReference>
<sequence length="399" mass="45669">MKVVHIGFDSTSRMAWTRNLPQTRKYFLESLGGIELEGHHILGSGTVQAGLLPLLTGMMETDLPSARVDNISAVNVDNFPWIWKEFKQAGYVNVYGEDLFRLNAFSMDEDLVEFLKMLEKQNYLNHTVLILMADHGSRITSIRSTQQGKLEERLPYFGFGFPPSFVRDYPEAVTQLRRNRKRLTTCFDVHETLHDLLDYRNINKTASERPSSTKGRGISLFREIPRSRTCAQAGVQVHWCTCLEWELVSDQSLINASAKAALDVINSWTQSFRDMCVLLQLKHVVSLRRLKVNHAVEKYNGDLDRHGDLPNFLGKMTTNIDFLQVNLFSQPGDAAFEVTIRHLPDESRFEVSPLAVSRINKYGDDPGCIATTHPHLRPFCFCKERLVMKFEKESHLHIL</sequence>
<accession>A0AAV3XU36</accession>
<keyword evidence="2" id="KW-1185">Reference proteome</keyword>